<dbReference type="InterPro" id="IPR001313">
    <property type="entry name" value="Pumilio_RNA-bd_rpt"/>
</dbReference>
<organism evidence="3 4">
    <name type="scientific">Ciona savignyi</name>
    <name type="common">Pacific transparent sea squirt</name>
    <dbReference type="NCBI Taxonomy" id="51511"/>
    <lineage>
        <taxon>Eukaryota</taxon>
        <taxon>Metazoa</taxon>
        <taxon>Chordata</taxon>
        <taxon>Tunicata</taxon>
        <taxon>Ascidiacea</taxon>
        <taxon>Phlebobranchia</taxon>
        <taxon>Cionidae</taxon>
        <taxon>Ciona</taxon>
    </lineage>
</organism>
<evidence type="ECO:0000256" key="2">
    <source>
        <dbReference type="PROSITE-ProRule" id="PRU00317"/>
    </source>
</evidence>
<sequence length="244" mass="28193">MSEMGSVVSGGKYGVLIKVAERCCQHSQYQSQFVKALLKTLHCETDERKIFLVPLVVGFLTFEKYFPTSTIDLNKIPLLRNITYHGSLLLQILLKFEKKFVVVKSFLEIPSQHFVALACNASGSHLVDILFSSEKVRLKRKNSLVEKVKSDLHKLACDKYGSRVLENIWRQSSLKIKVAIAESLAPHDLTNNQWGKHVHRNFALKLFTERNSTWLEQQERFDNKRKLFKQFMPDQPVQKKKKTS</sequence>
<dbReference type="Proteomes" id="UP000007875">
    <property type="component" value="Unassembled WGS sequence"/>
</dbReference>
<dbReference type="GO" id="GO:0000472">
    <property type="term" value="P:endonucleolytic cleavage to generate mature 5'-end of SSU-rRNA from (SSU-rRNA, 5.8S rRNA, LSU-rRNA)"/>
    <property type="evidence" value="ECO:0007669"/>
    <property type="project" value="TreeGrafter"/>
</dbReference>
<dbReference type="Ensembl" id="ENSCSAVT00000002834.1">
    <property type="protein sequence ID" value="ENSCSAVP00000002790.1"/>
    <property type="gene ID" value="ENSCSAVG00000001657.1"/>
</dbReference>
<dbReference type="SUPFAM" id="SSF48371">
    <property type="entry name" value="ARM repeat"/>
    <property type="match status" value="1"/>
</dbReference>
<dbReference type="GO" id="GO:0005730">
    <property type="term" value="C:nucleolus"/>
    <property type="evidence" value="ECO:0007669"/>
    <property type="project" value="TreeGrafter"/>
</dbReference>
<evidence type="ECO:0000313" key="3">
    <source>
        <dbReference type="Ensembl" id="ENSCSAVP00000002790.1"/>
    </source>
</evidence>
<dbReference type="AlphaFoldDB" id="H2YBU2"/>
<dbReference type="eggNOG" id="KOG2188">
    <property type="taxonomic scope" value="Eukaryota"/>
</dbReference>
<dbReference type="HOGENOM" id="CLU_1137687_0_0_1"/>
<accession>H2YBU2</accession>
<dbReference type="Gene3D" id="1.25.10.10">
    <property type="entry name" value="Leucine-rich Repeat Variant"/>
    <property type="match status" value="1"/>
</dbReference>
<dbReference type="InterPro" id="IPR040000">
    <property type="entry name" value="NOP9"/>
</dbReference>
<dbReference type="PANTHER" id="PTHR13102:SF0">
    <property type="entry name" value="NUCLEOLAR PROTEIN 9"/>
    <property type="match status" value="1"/>
</dbReference>
<dbReference type="GO" id="GO:0030688">
    <property type="term" value="C:preribosome, small subunit precursor"/>
    <property type="evidence" value="ECO:0007669"/>
    <property type="project" value="TreeGrafter"/>
</dbReference>
<keyword evidence="1" id="KW-0677">Repeat</keyword>
<reference evidence="3" key="3">
    <citation type="submission" date="2025-09" db="UniProtKB">
        <authorList>
            <consortium name="Ensembl"/>
        </authorList>
    </citation>
    <scope>IDENTIFICATION</scope>
</reference>
<evidence type="ECO:0000256" key="1">
    <source>
        <dbReference type="ARBA" id="ARBA00022737"/>
    </source>
</evidence>
<feature type="repeat" description="Pumilio" evidence="2">
    <location>
        <begin position="147"/>
        <end position="182"/>
    </location>
</feature>
<dbReference type="STRING" id="51511.ENSCSAVP00000002790"/>
<dbReference type="InParanoid" id="H2YBU2"/>
<dbReference type="GeneTree" id="ENSGT00390000004964"/>
<evidence type="ECO:0008006" key="5">
    <source>
        <dbReference type="Google" id="ProtNLM"/>
    </source>
</evidence>
<dbReference type="GO" id="GO:0030686">
    <property type="term" value="C:90S preribosome"/>
    <property type="evidence" value="ECO:0007669"/>
    <property type="project" value="TreeGrafter"/>
</dbReference>
<dbReference type="GO" id="GO:0000447">
    <property type="term" value="P:endonucleolytic cleavage in ITS1 to separate SSU-rRNA from 5.8S rRNA and LSU-rRNA from tricistronic rRNA transcript (SSU-rRNA, 5.8S rRNA, LSU-rRNA)"/>
    <property type="evidence" value="ECO:0007669"/>
    <property type="project" value="TreeGrafter"/>
</dbReference>
<name>H2YBU2_CIOSA</name>
<keyword evidence="4" id="KW-1185">Reference proteome</keyword>
<dbReference type="InterPro" id="IPR016024">
    <property type="entry name" value="ARM-type_fold"/>
</dbReference>
<dbReference type="Pfam" id="PF22493">
    <property type="entry name" value="PUF_NOP9"/>
    <property type="match status" value="1"/>
</dbReference>
<dbReference type="PANTHER" id="PTHR13102">
    <property type="entry name" value="NUCLEOLAR PROTEIN 9"/>
    <property type="match status" value="1"/>
</dbReference>
<protein>
    <recommendedName>
        <fullName evidence="5">PUM-HD domain-containing protein</fullName>
    </recommendedName>
</protein>
<dbReference type="PROSITE" id="PS50302">
    <property type="entry name" value="PUM"/>
    <property type="match status" value="1"/>
</dbReference>
<evidence type="ECO:0000313" key="4">
    <source>
        <dbReference type="Proteomes" id="UP000007875"/>
    </source>
</evidence>
<dbReference type="GO" id="GO:0003723">
    <property type="term" value="F:RNA binding"/>
    <property type="evidence" value="ECO:0007669"/>
    <property type="project" value="InterPro"/>
</dbReference>
<reference evidence="3" key="2">
    <citation type="submission" date="2025-08" db="UniProtKB">
        <authorList>
            <consortium name="Ensembl"/>
        </authorList>
    </citation>
    <scope>IDENTIFICATION</scope>
</reference>
<reference evidence="4" key="1">
    <citation type="submission" date="2003-08" db="EMBL/GenBank/DDBJ databases">
        <authorList>
            <person name="Birren B."/>
            <person name="Nusbaum C."/>
            <person name="Abebe A."/>
            <person name="Abouelleil A."/>
            <person name="Adekoya E."/>
            <person name="Ait-zahra M."/>
            <person name="Allen N."/>
            <person name="Allen T."/>
            <person name="An P."/>
            <person name="Anderson M."/>
            <person name="Anderson S."/>
            <person name="Arachchi H."/>
            <person name="Armbruster J."/>
            <person name="Bachantsang P."/>
            <person name="Baldwin J."/>
            <person name="Barry A."/>
            <person name="Bayul T."/>
            <person name="Blitshsteyn B."/>
            <person name="Bloom T."/>
            <person name="Blye J."/>
            <person name="Boguslavskiy L."/>
            <person name="Borowsky M."/>
            <person name="Boukhgalter B."/>
            <person name="Brunache A."/>
            <person name="Butler J."/>
            <person name="Calixte N."/>
            <person name="Calvo S."/>
            <person name="Camarata J."/>
            <person name="Campo K."/>
            <person name="Chang J."/>
            <person name="Cheshatsang Y."/>
            <person name="Citroen M."/>
            <person name="Collymore A."/>
            <person name="Considine T."/>
            <person name="Cook A."/>
            <person name="Cooke P."/>
            <person name="Corum B."/>
            <person name="Cuomo C."/>
            <person name="David R."/>
            <person name="Dawoe T."/>
            <person name="Degray S."/>
            <person name="Dodge S."/>
            <person name="Dooley K."/>
            <person name="Dorje P."/>
            <person name="Dorjee K."/>
            <person name="Dorris L."/>
            <person name="Duffey N."/>
            <person name="Dupes A."/>
            <person name="Elkins T."/>
            <person name="Engels R."/>
            <person name="Erickson J."/>
            <person name="Farina A."/>
            <person name="Faro S."/>
            <person name="Ferreira P."/>
            <person name="Fischer H."/>
            <person name="Fitzgerald M."/>
            <person name="Foley K."/>
            <person name="Gage D."/>
            <person name="Galagan J."/>
            <person name="Gearin G."/>
            <person name="Gnerre S."/>
            <person name="Gnirke A."/>
            <person name="Goyette A."/>
            <person name="Graham J."/>
            <person name="Grandbois E."/>
            <person name="Gyaltsen K."/>
            <person name="Hafez N."/>
            <person name="Hagopian D."/>
            <person name="Hagos B."/>
            <person name="Hall J."/>
            <person name="Hatcher B."/>
            <person name="Heller A."/>
            <person name="Higgins H."/>
            <person name="Honan T."/>
            <person name="Horn A."/>
            <person name="Houde N."/>
            <person name="Hughes L."/>
            <person name="Hulme W."/>
            <person name="Husby E."/>
            <person name="Iliev I."/>
            <person name="Jaffe D."/>
            <person name="Jones C."/>
            <person name="Kamal M."/>
            <person name="Kamat A."/>
            <person name="Kamvysselis M."/>
            <person name="Karlsson E."/>
            <person name="Kells C."/>
            <person name="Kieu A."/>
            <person name="Kisner P."/>
            <person name="Kodira C."/>
            <person name="Kulbokas E."/>
            <person name="Labutti K."/>
            <person name="Lama D."/>
            <person name="Landers T."/>
            <person name="Leger J."/>
            <person name="Levine S."/>
            <person name="Lewis D."/>
            <person name="Lewis T."/>
            <person name="Lindblad-toh K."/>
            <person name="Liu X."/>
            <person name="Lokyitsang T."/>
            <person name="Lokyitsang Y."/>
            <person name="Lucien O."/>
            <person name="Lui A."/>
            <person name="Ma L.J."/>
            <person name="Mabbitt R."/>
            <person name="Macdonald J."/>
            <person name="Maclean C."/>
            <person name="Major J."/>
            <person name="Manning J."/>
            <person name="Marabella R."/>
            <person name="Maru K."/>
            <person name="Matthews C."/>
            <person name="Mauceli E."/>
            <person name="Mccarthy M."/>
            <person name="Mcdonough S."/>
            <person name="Mcghee T."/>
            <person name="Meldrim J."/>
            <person name="Meneus L."/>
            <person name="Mesirov J."/>
            <person name="Mihalev A."/>
            <person name="Mihova T."/>
            <person name="Mikkelsen T."/>
            <person name="Mlenga V."/>
            <person name="Moru K."/>
            <person name="Mozes J."/>
            <person name="Mulrain L."/>
            <person name="Munson G."/>
            <person name="Naylor J."/>
            <person name="Newes C."/>
            <person name="Nguyen C."/>
            <person name="Nguyen N."/>
            <person name="Nguyen T."/>
            <person name="Nicol R."/>
            <person name="Nielsen C."/>
            <person name="Nizzari M."/>
            <person name="Norbu C."/>
            <person name="Norbu N."/>
            <person name="O'donnell P."/>
            <person name="Okoawo O."/>
            <person name="O'leary S."/>
            <person name="Omotosho B."/>
            <person name="O'neill K."/>
            <person name="Osman S."/>
            <person name="Parker S."/>
            <person name="Perrin D."/>
            <person name="Phunkhang P."/>
            <person name="Piqani B."/>
            <person name="Purcell S."/>
            <person name="Rachupka T."/>
            <person name="Ramasamy U."/>
            <person name="Rameau R."/>
            <person name="Ray V."/>
            <person name="Raymond C."/>
            <person name="Retta R."/>
            <person name="Richardson S."/>
            <person name="Rise C."/>
            <person name="Rodriguez J."/>
            <person name="Rogers J."/>
            <person name="Rogov P."/>
            <person name="Rutman M."/>
            <person name="Schupbach R."/>
            <person name="Seaman C."/>
            <person name="Settipalli S."/>
            <person name="Sharpe T."/>
            <person name="Sheridan J."/>
            <person name="Sherpa N."/>
            <person name="Shi J."/>
            <person name="Smirnov S."/>
            <person name="Smith C."/>
            <person name="Sougnez C."/>
            <person name="Spencer B."/>
            <person name="Stalker J."/>
            <person name="Stange-thomann N."/>
            <person name="Stavropoulos S."/>
            <person name="Stetson K."/>
            <person name="Stone C."/>
            <person name="Stone S."/>
            <person name="Stubbs M."/>
            <person name="Talamas J."/>
            <person name="Tchuinga P."/>
            <person name="Tenzing P."/>
            <person name="Tesfaye S."/>
            <person name="Theodore J."/>
            <person name="Thoulutsang Y."/>
            <person name="Topham K."/>
            <person name="Towey S."/>
            <person name="Tsamla T."/>
            <person name="Tsomo N."/>
            <person name="Vallee D."/>
            <person name="Vassiliev H."/>
            <person name="Venkataraman V."/>
            <person name="Vinson J."/>
            <person name="Vo A."/>
            <person name="Wade C."/>
            <person name="Wang S."/>
            <person name="Wangchuk T."/>
            <person name="Wangdi T."/>
            <person name="Whittaker C."/>
            <person name="Wilkinson J."/>
            <person name="Wu Y."/>
            <person name="Wyman D."/>
            <person name="Yadav S."/>
            <person name="Yang S."/>
            <person name="Yang X."/>
            <person name="Yeager S."/>
            <person name="Yee E."/>
            <person name="Young G."/>
            <person name="Zainoun J."/>
            <person name="Zembeck L."/>
            <person name="Zimmer A."/>
            <person name="Zody M."/>
            <person name="Lander E."/>
        </authorList>
    </citation>
    <scope>NUCLEOTIDE SEQUENCE [LARGE SCALE GENOMIC DNA]</scope>
</reference>
<dbReference type="OMA" id="NIWRQSS"/>
<proteinExistence type="predicted"/>
<dbReference type="InterPro" id="IPR011989">
    <property type="entry name" value="ARM-like"/>
</dbReference>
<dbReference type="GO" id="GO:0000056">
    <property type="term" value="P:ribosomal small subunit export from nucleus"/>
    <property type="evidence" value="ECO:0007669"/>
    <property type="project" value="TreeGrafter"/>
</dbReference>
<dbReference type="GO" id="GO:0000480">
    <property type="term" value="P:endonucleolytic cleavage in 5'-ETS of tricistronic rRNA transcript (SSU-rRNA, 5.8S rRNA, LSU-rRNA)"/>
    <property type="evidence" value="ECO:0007669"/>
    <property type="project" value="TreeGrafter"/>
</dbReference>